<dbReference type="InterPro" id="IPR001534">
    <property type="entry name" value="Transthyretin-like"/>
</dbReference>
<dbReference type="AlphaFoldDB" id="A0AA36DBC5"/>
<name>A0AA36DBC5_9BILA</name>
<evidence type="ECO:0000256" key="2">
    <source>
        <dbReference type="ARBA" id="ARBA00010112"/>
    </source>
</evidence>
<keyword evidence="6" id="KW-1185">Reference proteome</keyword>
<keyword evidence="3" id="KW-0964">Secreted</keyword>
<sequence>MKPYVLIAIFCLSTVFARAKYRGCLKVVGRLVCNTNPAKQGNITISMYDSDWLSRNDLMAVGTTDENGFYQITGCAADFWPMKPDPYFTFDHECPVACQLCPQRNQTVHTFKQKIDKRYLTHGVHVNATILEDIFLAENAELDALRKFTLPSIKEKGHWARGNAWPWDDLPPVSPELSSFVWTLIRKFGMWALLLFTSLFVAVGSVDPHRPYYPRCLNLVGRFVCRTDPEKHANITVYLYDYDWGLTDDYVSENQTDQYGRFALRGCASDGFLFFRPDPYIVVHHDCPKKHDYLRQGHTFRRFISKSYLVDYRKLHYEAHLHPYYLDEYDKVPVVIIPSHVLDKSRPIWGYPEPEVQADTADPYHVPDYYPPANMDPKYERESRIRMIDNHKRWLKKQAERLANEDWD</sequence>
<dbReference type="Gene3D" id="2.60.40.3330">
    <property type="match status" value="2"/>
</dbReference>
<dbReference type="GO" id="GO:0005576">
    <property type="term" value="C:extracellular region"/>
    <property type="evidence" value="ECO:0007669"/>
    <property type="project" value="UniProtKB-SubCell"/>
</dbReference>
<dbReference type="Proteomes" id="UP001177023">
    <property type="component" value="Unassembled WGS sequence"/>
</dbReference>
<dbReference type="GO" id="GO:0009986">
    <property type="term" value="C:cell surface"/>
    <property type="evidence" value="ECO:0007669"/>
    <property type="project" value="InterPro"/>
</dbReference>
<protein>
    <submittedName>
        <fullName evidence="5">Uncharacterized protein</fullName>
    </submittedName>
</protein>
<organism evidence="5 6">
    <name type="scientific">Mesorhabditis spiculigera</name>
    <dbReference type="NCBI Taxonomy" id="96644"/>
    <lineage>
        <taxon>Eukaryota</taxon>
        <taxon>Metazoa</taxon>
        <taxon>Ecdysozoa</taxon>
        <taxon>Nematoda</taxon>
        <taxon>Chromadorea</taxon>
        <taxon>Rhabditida</taxon>
        <taxon>Rhabditina</taxon>
        <taxon>Rhabditomorpha</taxon>
        <taxon>Rhabditoidea</taxon>
        <taxon>Rhabditidae</taxon>
        <taxon>Mesorhabditinae</taxon>
        <taxon>Mesorhabditis</taxon>
    </lineage>
</organism>
<feature type="non-terminal residue" evidence="5">
    <location>
        <position position="1"/>
    </location>
</feature>
<accession>A0AA36DBC5</accession>
<dbReference type="EMBL" id="CATQJA010002665">
    <property type="protein sequence ID" value="CAJ0583140.1"/>
    <property type="molecule type" value="Genomic_DNA"/>
</dbReference>
<gene>
    <name evidence="5" type="ORF">MSPICULIGERA_LOCUS21241</name>
</gene>
<evidence type="ECO:0000313" key="6">
    <source>
        <dbReference type="Proteomes" id="UP001177023"/>
    </source>
</evidence>
<keyword evidence="4" id="KW-0732">Signal</keyword>
<evidence type="ECO:0000256" key="3">
    <source>
        <dbReference type="ARBA" id="ARBA00022525"/>
    </source>
</evidence>
<comment type="similarity">
    <text evidence="2">Belongs to the nematode transthyretin-like family.</text>
</comment>
<evidence type="ECO:0000256" key="1">
    <source>
        <dbReference type="ARBA" id="ARBA00004613"/>
    </source>
</evidence>
<dbReference type="PANTHER" id="PTHR21700">
    <property type="entry name" value="TRANSTHYRETIN-LIKE FAMILY PROTEIN-RELATED"/>
    <property type="match status" value="1"/>
</dbReference>
<comment type="caution">
    <text evidence="5">The sequence shown here is derived from an EMBL/GenBank/DDBJ whole genome shotgun (WGS) entry which is preliminary data.</text>
</comment>
<proteinExistence type="inferred from homology"/>
<reference evidence="5" key="1">
    <citation type="submission" date="2023-06" db="EMBL/GenBank/DDBJ databases">
        <authorList>
            <person name="Delattre M."/>
        </authorList>
    </citation>
    <scope>NUCLEOTIDE SEQUENCE</scope>
    <source>
        <strain evidence="5">AF72</strain>
    </source>
</reference>
<dbReference type="Pfam" id="PF01060">
    <property type="entry name" value="TTR-52"/>
    <property type="match status" value="2"/>
</dbReference>
<evidence type="ECO:0000313" key="5">
    <source>
        <dbReference type="EMBL" id="CAJ0583140.1"/>
    </source>
</evidence>
<dbReference type="PANTHER" id="PTHR21700:SF46">
    <property type="entry name" value="TRANSTHYRETIN-LIKE PROTEIN 52"/>
    <property type="match status" value="1"/>
</dbReference>
<dbReference type="InterPro" id="IPR038479">
    <property type="entry name" value="Transthyretin-like_sf"/>
</dbReference>
<comment type="subcellular location">
    <subcellularLocation>
        <location evidence="1">Secreted</location>
    </subcellularLocation>
</comment>
<evidence type="ECO:0000256" key="4">
    <source>
        <dbReference type="ARBA" id="ARBA00022729"/>
    </source>
</evidence>